<dbReference type="RefSeq" id="WP_311698576.1">
    <property type="nucleotide sequence ID" value="NZ_JAVREY010000047.1"/>
</dbReference>
<evidence type="ECO:0000313" key="2">
    <source>
        <dbReference type="Proteomes" id="UP001183809"/>
    </source>
</evidence>
<protein>
    <recommendedName>
        <fullName evidence="3">DUF1508 domain-containing protein</fullName>
    </recommendedName>
</protein>
<accession>A0ABU2U1Y0</accession>
<organism evidence="1 2">
    <name type="scientific">Streptomyces gibsoniae</name>
    <dbReference type="NCBI Taxonomy" id="3075529"/>
    <lineage>
        <taxon>Bacteria</taxon>
        <taxon>Bacillati</taxon>
        <taxon>Actinomycetota</taxon>
        <taxon>Actinomycetes</taxon>
        <taxon>Kitasatosporales</taxon>
        <taxon>Streptomycetaceae</taxon>
        <taxon>Streptomyces</taxon>
    </lineage>
</organism>
<keyword evidence="2" id="KW-1185">Reference proteome</keyword>
<proteinExistence type="predicted"/>
<evidence type="ECO:0000313" key="1">
    <source>
        <dbReference type="EMBL" id="MDT0467115.1"/>
    </source>
</evidence>
<name>A0ABU2U1Y0_9ACTN</name>
<comment type="caution">
    <text evidence="1">The sequence shown here is derived from an EMBL/GenBank/DDBJ whole genome shotgun (WGS) entry which is preliminary data.</text>
</comment>
<evidence type="ECO:0008006" key="3">
    <source>
        <dbReference type="Google" id="ProtNLM"/>
    </source>
</evidence>
<dbReference type="EMBL" id="JAVREY010000047">
    <property type="protein sequence ID" value="MDT0467115.1"/>
    <property type="molecule type" value="Genomic_DNA"/>
</dbReference>
<sequence>MTQAADFGRTWEYRFYDEGGLITFDRYPEGVNGRLDSDESAWRAADLFKTEHGIAVTRIERKS</sequence>
<dbReference type="Proteomes" id="UP001183809">
    <property type="component" value="Unassembled WGS sequence"/>
</dbReference>
<reference evidence="2" key="1">
    <citation type="submission" date="2023-07" db="EMBL/GenBank/DDBJ databases">
        <title>30 novel species of actinomycetes from the DSMZ collection.</title>
        <authorList>
            <person name="Nouioui I."/>
        </authorList>
    </citation>
    <scope>NUCLEOTIDE SEQUENCE [LARGE SCALE GENOMIC DNA]</scope>
    <source>
        <strain evidence="2">DSM 41699</strain>
    </source>
</reference>
<gene>
    <name evidence="1" type="ORF">RM764_29630</name>
</gene>